<keyword evidence="4" id="KW-0539">Nucleus</keyword>
<dbReference type="GO" id="GO:0005634">
    <property type="term" value="C:nucleus"/>
    <property type="evidence" value="ECO:0007669"/>
    <property type="project" value="UniProtKB-SubCell"/>
</dbReference>
<comment type="subcellular location">
    <subcellularLocation>
        <location evidence="2">Cytoplasm</location>
    </subcellularLocation>
    <subcellularLocation>
        <location evidence="1">Nucleus</location>
    </subcellularLocation>
</comment>
<keyword evidence="7" id="KW-1185">Reference proteome</keyword>
<dbReference type="PANTHER" id="PTHR31661">
    <property type="entry name" value="SIMILAR TO CDNA SEQUENCE BC052040"/>
    <property type="match status" value="1"/>
</dbReference>
<dbReference type="InterPro" id="IPR029404">
    <property type="entry name" value="CDIN1"/>
</dbReference>
<evidence type="ECO:0000256" key="4">
    <source>
        <dbReference type="ARBA" id="ARBA00023242"/>
    </source>
</evidence>
<evidence type="ECO:0000313" key="6">
    <source>
        <dbReference type="EMBL" id="KAJ1529539.1"/>
    </source>
</evidence>
<organism evidence="6 7">
    <name type="scientific">Megalurothrips usitatus</name>
    <name type="common">bean blossom thrips</name>
    <dbReference type="NCBI Taxonomy" id="439358"/>
    <lineage>
        <taxon>Eukaryota</taxon>
        <taxon>Metazoa</taxon>
        <taxon>Ecdysozoa</taxon>
        <taxon>Arthropoda</taxon>
        <taxon>Hexapoda</taxon>
        <taxon>Insecta</taxon>
        <taxon>Pterygota</taxon>
        <taxon>Neoptera</taxon>
        <taxon>Paraneoptera</taxon>
        <taxon>Thysanoptera</taxon>
        <taxon>Terebrantia</taxon>
        <taxon>Thripoidea</taxon>
        <taxon>Thripidae</taxon>
        <taxon>Megalurothrips</taxon>
    </lineage>
</organism>
<evidence type="ECO:0000256" key="3">
    <source>
        <dbReference type="ARBA" id="ARBA00022490"/>
    </source>
</evidence>
<reference evidence="6" key="1">
    <citation type="submission" date="2022-12" db="EMBL/GenBank/DDBJ databases">
        <title>Chromosome-level genome assembly of the bean flower thrips Megalurothrips usitatus.</title>
        <authorList>
            <person name="Ma L."/>
            <person name="Liu Q."/>
            <person name="Li H."/>
            <person name="Cai W."/>
        </authorList>
    </citation>
    <scope>NUCLEOTIDE SEQUENCE</scope>
    <source>
        <strain evidence="6">Cailab_2022a</strain>
    </source>
</reference>
<evidence type="ECO:0000256" key="1">
    <source>
        <dbReference type="ARBA" id="ARBA00004123"/>
    </source>
</evidence>
<dbReference type="AlphaFoldDB" id="A0AAV7Y0D2"/>
<keyword evidence="3" id="KW-0963">Cytoplasm</keyword>
<evidence type="ECO:0000256" key="5">
    <source>
        <dbReference type="ARBA" id="ARBA00023480"/>
    </source>
</evidence>
<gene>
    <name evidence="6" type="ORF">ONE63_006311</name>
</gene>
<accession>A0AAV7Y0D2</accession>
<sequence length="301" mass="34651">MDIFKEKQIRYTMPGMPSELYGKILNEINYFKGSARECNNYLCAQFPDVPSLTLGSIYSLEYQRRMKRNHPKVAASAAKFYDRFQEAVNRGDEPGIILRLAQEVDISPALLARMILEQHYEKLAPEVAVSVSKSLISRKMKDTTLIEDRDVAYEIYLSTLNDDQYGPLADVGKHSLGQEYELKLQRIAKDLKLAFRGEEHLRLKGYDKTPDIKLDIPIAVDGFMVNWIESKALFGDEEGHRGYLKDQYLSYWNRFGTGLVIYWLGYLDTIEQVNEKKIIVMSDFPSNITVMDPKCIKPPQL</sequence>
<comment type="caution">
    <text evidence="6">The sequence shown here is derived from an EMBL/GenBank/DDBJ whole genome shotgun (WGS) entry which is preliminary data.</text>
</comment>
<evidence type="ECO:0000313" key="7">
    <source>
        <dbReference type="Proteomes" id="UP001075354"/>
    </source>
</evidence>
<dbReference type="Proteomes" id="UP001075354">
    <property type="component" value="Chromosome 3"/>
</dbReference>
<name>A0AAV7Y0D2_9NEOP</name>
<protein>
    <recommendedName>
        <fullName evidence="5">CDAN1-interacting nuclease 1</fullName>
    </recommendedName>
</protein>
<dbReference type="Pfam" id="PF14811">
    <property type="entry name" value="TPD"/>
    <property type="match status" value="1"/>
</dbReference>
<proteinExistence type="predicted"/>
<dbReference type="EMBL" id="JAPTSV010000003">
    <property type="protein sequence ID" value="KAJ1529539.1"/>
    <property type="molecule type" value="Genomic_DNA"/>
</dbReference>
<dbReference type="GO" id="GO:0005737">
    <property type="term" value="C:cytoplasm"/>
    <property type="evidence" value="ECO:0007669"/>
    <property type="project" value="UniProtKB-SubCell"/>
</dbReference>
<dbReference type="PANTHER" id="PTHR31661:SF1">
    <property type="entry name" value="CDAN1-INTERACTING NUCLEASE 1"/>
    <property type="match status" value="1"/>
</dbReference>
<evidence type="ECO:0000256" key="2">
    <source>
        <dbReference type="ARBA" id="ARBA00004496"/>
    </source>
</evidence>